<dbReference type="PANTHER" id="PTHR35038">
    <property type="entry name" value="DISSIMILATORY SULFITE REDUCTASE SIRA"/>
    <property type="match status" value="1"/>
</dbReference>
<sequence>MVTMRIGQYSILKAFFCFYTVLCAMTALPSGCAEHKAICGGCHEMELQAPIKEHHQDCALCHGGDPGSDNKVEAHRTMTSNPADLSSARNTCGQCHPDQVSHLLHSLHGTNAGEINLSRYWVGAQKSFNPPIYSITTTSGLKILPHSPPVPTRVEALIDDLLRKRCLRCHPSTLTDKRTRGCMACHLQPSDMIRGRGHNFTKKTENEACFRCHRQNYVGQDYSGKFFGDYGKFQGAAQNRIQLQADLHHGRGMWCIDCHNGQEIMGSGLLTPYGGVERLITCEQCHVPKSVPDHGAESLLPQSQPYCGPGSGKNFSIPMWQPERDGHNIKAHHQVRCESCHAAWCFGDFGQNIIRLDHADYFRWSYLLPQGITWLDNLFKRNLSKPYAQWEAPTMPDLLTAENKPGIWLQAWDFKRFEISLIGLDARNKIGLLRPFMQLSWSYVNAQGLVLVDNVHNPGGFDQYTPHTIQRSGYRCERCHGNTGLTGLSNPTYPARWQELTKPGGFLTPGTKLLPAHIAEKLSHPSAKYKQIRSALLP</sequence>
<organism evidence="3 4">
    <name type="scientific">candidate division CSSED10-310 bacterium</name>
    <dbReference type="NCBI Taxonomy" id="2855610"/>
    <lineage>
        <taxon>Bacteria</taxon>
        <taxon>Bacteria division CSSED10-310</taxon>
    </lineage>
</organism>
<name>A0ABV6YRF5_UNCC1</name>
<proteinExistence type="predicted"/>
<accession>A0ABV6YRF5</accession>
<evidence type="ECO:0000256" key="2">
    <source>
        <dbReference type="SAM" id="SignalP"/>
    </source>
</evidence>
<evidence type="ECO:0000256" key="1">
    <source>
        <dbReference type="ARBA" id="ARBA00022729"/>
    </source>
</evidence>
<dbReference type="Proteomes" id="UP001594351">
    <property type="component" value="Unassembled WGS sequence"/>
</dbReference>
<evidence type="ECO:0000313" key="3">
    <source>
        <dbReference type="EMBL" id="MFC1848783.1"/>
    </source>
</evidence>
<dbReference type="InterPro" id="IPR036280">
    <property type="entry name" value="Multihaem_cyt_sf"/>
</dbReference>
<keyword evidence="1 2" id="KW-0732">Signal</keyword>
<dbReference type="Gene3D" id="1.10.1130.10">
    <property type="entry name" value="Flavocytochrome C3, Chain A"/>
    <property type="match status" value="1"/>
</dbReference>
<feature type="signal peptide" evidence="2">
    <location>
        <begin position="1"/>
        <end position="24"/>
    </location>
</feature>
<reference evidence="3 4" key="1">
    <citation type="submission" date="2024-09" db="EMBL/GenBank/DDBJ databases">
        <title>Laminarin stimulates single cell rates of sulfate reduction while oxygen inhibits transcriptomic activity in coastal marine sediment.</title>
        <authorList>
            <person name="Lindsay M."/>
            <person name="Orcutt B."/>
            <person name="Emerson D."/>
            <person name="Stepanauskas R."/>
            <person name="D'Angelo T."/>
        </authorList>
    </citation>
    <scope>NUCLEOTIDE SEQUENCE [LARGE SCALE GENOMIC DNA]</scope>
    <source>
        <strain evidence="3">SAG AM-311-K15</strain>
    </source>
</reference>
<evidence type="ECO:0008006" key="5">
    <source>
        <dbReference type="Google" id="ProtNLM"/>
    </source>
</evidence>
<comment type="caution">
    <text evidence="3">The sequence shown here is derived from an EMBL/GenBank/DDBJ whole genome shotgun (WGS) entry which is preliminary data.</text>
</comment>
<gene>
    <name evidence="3" type="ORF">ACFL27_01125</name>
</gene>
<dbReference type="EMBL" id="JBHPBY010000007">
    <property type="protein sequence ID" value="MFC1848783.1"/>
    <property type="molecule type" value="Genomic_DNA"/>
</dbReference>
<dbReference type="InterPro" id="IPR051829">
    <property type="entry name" value="Multiheme_Cytochr_ET"/>
</dbReference>
<feature type="chain" id="PRO_5046594722" description="Cytochrome c-552/4 domain-containing protein" evidence="2">
    <location>
        <begin position="25"/>
        <end position="538"/>
    </location>
</feature>
<protein>
    <recommendedName>
        <fullName evidence="5">Cytochrome c-552/4 domain-containing protein</fullName>
    </recommendedName>
</protein>
<dbReference type="PANTHER" id="PTHR35038:SF8">
    <property type="entry name" value="C-TYPE POLYHEME CYTOCHROME OMCC"/>
    <property type="match status" value="1"/>
</dbReference>
<keyword evidence="4" id="KW-1185">Reference proteome</keyword>
<evidence type="ECO:0000313" key="4">
    <source>
        <dbReference type="Proteomes" id="UP001594351"/>
    </source>
</evidence>
<dbReference type="SUPFAM" id="SSF48695">
    <property type="entry name" value="Multiheme cytochromes"/>
    <property type="match status" value="1"/>
</dbReference>